<gene>
    <name evidence="3" type="ORF">FQU76_17865</name>
</gene>
<dbReference type="SMART" id="SM00458">
    <property type="entry name" value="RICIN"/>
    <property type="match status" value="1"/>
</dbReference>
<dbReference type="PROSITE" id="PS50231">
    <property type="entry name" value="RICIN_B_LECTIN"/>
    <property type="match status" value="1"/>
</dbReference>
<evidence type="ECO:0000313" key="3">
    <source>
        <dbReference type="EMBL" id="QDY78059.1"/>
    </source>
</evidence>
<dbReference type="SUPFAM" id="SSF50370">
    <property type="entry name" value="Ricin B-like lectins"/>
    <property type="match status" value="1"/>
</dbReference>
<feature type="domain" description="Ricin B lectin" evidence="2">
    <location>
        <begin position="34"/>
        <end position="166"/>
    </location>
</feature>
<accession>A0A5B8IKS8</accession>
<dbReference type="KEGG" id="sqz:FQU76_17865"/>
<evidence type="ECO:0000256" key="1">
    <source>
        <dbReference type="SAM" id="SignalP"/>
    </source>
</evidence>
<dbReference type="Proteomes" id="UP000320580">
    <property type="component" value="Chromosome"/>
</dbReference>
<reference evidence="3 4" key="1">
    <citation type="submission" date="2019-07" db="EMBL/GenBank/DDBJ databases">
        <authorList>
            <person name="Zhu P."/>
        </authorList>
    </citation>
    <scope>NUCLEOTIDE SEQUENCE [LARGE SCALE GENOMIC DNA]</scope>
    <source>
        <strain evidence="3 4">SSL-25</strain>
    </source>
</reference>
<dbReference type="InterPro" id="IPR035992">
    <property type="entry name" value="Ricin_B-like_lectins"/>
</dbReference>
<dbReference type="AlphaFoldDB" id="A0A5B8IKS8"/>
<feature type="chain" id="PRO_5022910770" evidence="1">
    <location>
        <begin position="32"/>
        <end position="170"/>
    </location>
</feature>
<evidence type="ECO:0000259" key="2">
    <source>
        <dbReference type="SMART" id="SM00458"/>
    </source>
</evidence>
<dbReference type="CDD" id="cd00161">
    <property type="entry name" value="beta-trefoil_Ricin-like"/>
    <property type="match status" value="1"/>
</dbReference>
<proteinExistence type="predicted"/>
<protein>
    <submittedName>
        <fullName evidence="3">RICIN domain-containing protein</fullName>
    </submittedName>
</protein>
<dbReference type="InterPro" id="IPR000772">
    <property type="entry name" value="Ricin_B_lectin"/>
</dbReference>
<evidence type="ECO:0000313" key="4">
    <source>
        <dbReference type="Proteomes" id="UP000320580"/>
    </source>
</evidence>
<dbReference type="Pfam" id="PF14200">
    <property type="entry name" value="RicinB_lectin_2"/>
    <property type="match status" value="1"/>
</dbReference>
<dbReference type="EMBL" id="CP042266">
    <property type="protein sequence ID" value="QDY78059.1"/>
    <property type="molecule type" value="Genomic_DNA"/>
</dbReference>
<dbReference type="OrthoDB" id="4273937at2"/>
<keyword evidence="4" id="KW-1185">Reference proteome</keyword>
<feature type="signal peptide" evidence="1">
    <location>
        <begin position="1"/>
        <end position="31"/>
    </location>
</feature>
<dbReference type="RefSeq" id="WP_146481381.1">
    <property type="nucleotide sequence ID" value="NZ_CP042266.1"/>
</dbReference>
<organism evidence="3 4">
    <name type="scientific">Streptomyces qinzhouensis</name>
    <dbReference type="NCBI Taxonomy" id="2599401"/>
    <lineage>
        <taxon>Bacteria</taxon>
        <taxon>Bacillati</taxon>
        <taxon>Actinomycetota</taxon>
        <taxon>Actinomycetes</taxon>
        <taxon>Kitasatosporales</taxon>
        <taxon>Streptomycetaceae</taxon>
        <taxon>Streptomyces</taxon>
    </lineage>
</organism>
<keyword evidence="1" id="KW-0732">Signal</keyword>
<sequence>MRVRAGKKTLAAVVIAGAAATGLLGAPGAQAAAAATLYTAESFAGLCLELRAADKSLIQSDCTGAADQQFEFASVGGGAYEIRELGTNRCLDVKEASTAVDAPVIGYECGGQPNQRFRVVPGGEGYVIETFAGKCLDVKGGSEAAGAPIVQTECELAKESQVFAIERLAP</sequence>
<name>A0A5B8IKS8_9ACTN</name>
<dbReference type="Gene3D" id="2.80.10.50">
    <property type="match status" value="1"/>
</dbReference>